<sequence>MRKLQCLLLITTMLVSGCAGWIREGKEVTGPTVNDQGFSLLTEAGIAEIERSKHARFDLRNRELTRQAVGLAGSKSEPMIGTPGGAELTFTFLGPSAEENVVTQNITFASTDLADTLDLIVWFSAPATIEDAHAELRSGIYRWGFRPEDVQRWITNSTKRDDDKEFLGMGVGLAGLIVGVTARRKNGNDVYEYQLYLDPALYTANAIDAIKKTGKHI</sequence>
<dbReference type="EMBL" id="MLIQ01000022">
    <property type="protein sequence ID" value="OHU51625.1"/>
    <property type="molecule type" value="Genomic_DNA"/>
</dbReference>
<evidence type="ECO:0008006" key="3">
    <source>
        <dbReference type="Google" id="ProtNLM"/>
    </source>
</evidence>
<proteinExistence type="predicted"/>
<gene>
    <name evidence="1" type="ORF">BKG82_19245</name>
</gene>
<accession>A0A1S1LMD0</accession>
<dbReference type="PROSITE" id="PS51257">
    <property type="entry name" value="PROKAR_LIPOPROTEIN"/>
    <property type="match status" value="1"/>
</dbReference>
<protein>
    <recommendedName>
        <fullName evidence="3">Lipoprotein</fullName>
    </recommendedName>
</protein>
<dbReference type="Proteomes" id="UP000180043">
    <property type="component" value="Unassembled WGS sequence"/>
</dbReference>
<dbReference type="RefSeq" id="WP_057969615.1">
    <property type="nucleotide sequence ID" value="NZ_MLII01000016.1"/>
</dbReference>
<name>A0A1S1LMD0_MYCCH</name>
<comment type="caution">
    <text evidence="1">The sequence shown here is derived from an EMBL/GenBank/DDBJ whole genome shotgun (WGS) entry which is preliminary data.</text>
</comment>
<organism evidence="1 2">
    <name type="scientific">Mycobacteroides chelonae</name>
    <name type="common">Mycobacterium chelonae</name>
    <dbReference type="NCBI Taxonomy" id="1774"/>
    <lineage>
        <taxon>Bacteria</taxon>
        <taxon>Bacillati</taxon>
        <taxon>Actinomycetota</taxon>
        <taxon>Actinomycetes</taxon>
        <taxon>Mycobacteriales</taxon>
        <taxon>Mycobacteriaceae</taxon>
        <taxon>Mycobacteroides</taxon>
    </lineage>
</organism>
<dbReference type="AlphaFoldDB" id="A0A1S1LMD0"/>
<evidence type="ECO:0000313" key="2">
    <source>
        <dbReference type="Proteomes" id="UP000180043"/>
    </source>
</evidence>
<reference evidence="1 2" key="1">
    <citation type="submission" date="2016-10" db="EMBL/GenBank/DDBJ databases">
        <title>Evaluation of Human, Veterinary and Environmental Mycobacterium chelonae Isolates by Core Genome Phylogenomic Analysis, Targeted Gene Comparison, and Anti-microbial Susceptibility Patterns: A Tale of Mistaken Identities.</title>
        <authorList>
            <person name="Fogelson S.B."/>
            <person name="Camus A.C."/>
            <person name="Lorenz W."/>
            <person name="Vasireddy R."/>
            <person name="Vasireddy S."/>
            <person name="Smith T."/>
            <person name="Brown-Elliott B.A."/>
            <person name="Wallace R.J.Jr."/>
            <person name="Hasan N.A."/>
            <person name="Reischl U."/>
            <person name="Sanchez S."/>
        </authorList>
    </citation>
    <scope>NUCLEOTIDE SEQUENCE [LARGE SCALE GENOMIC DNA]</scope>
    <source>
        <strain evidence="1 2">15515</strain>
    </source>
</reference>
<evidence type="ECO:0000313" key="1">
    <source>
        <dbReference type="EMBL" id="OHU51625.1"/>
    </source>
</evidence>